<evidence type="ECO:0000313" key="2">
    <source>
        <dbReference type="EMBL" id="GMH48212.1"/>
    </source>
</evidence>
<keyword evidence="1" id="KW-0812">Transmembrane</keyword>
<evidence type="ECO:0000313" key="3">
    <source>
        <dbReference type="Proteomes" id="UP001165082"/>
    </source>
</evidence>
<sequence length="240" mass="26503">MIPLPPLPLSWVPYFPLIALLMFTISLFYPRTLKQRYKHNYGDPNEVYDPDYVREDITLVSVDESIPSMLAGSVGFFGSVDDFSATISPRNEEQEMPLPSVIATKAPKGQEPSIFISVRPLPGDKIPIGSGINVILHDASKTTSHLLYINKTELGWVRNSKKRWAYKTQTILKGGGSVLIKDIVAIETGVRTASFVGKPSDADCFSVLTERGTLDVEVKGKRDKVVEAIRRGIEGGLRVV</sequence>
<feature type="transmembrane region" description="Helical" evidence="1">
    <location>
        <begin position="12"/>
        <end position="29"/>
    </location>
</feature>
<keyword evidence="1" id="KW-0472">Membrane</keyword>
<gene>
    <name evidence="2" type="ORF">TrRE_jg13312</name>
</gene>
<dbReference type="AlphaFoldDB" id="A0A9W7DMZ0"/>
<dbReference type="Proteomes" id="UP001165082">
    <property type="component" value="Unassembled WGS sequence"/>
</dbReference>
<dbReference type="OrthoDB" id="10324643at2759"/>
<protein>
    <submittedName>
        <fullName evidence="2">Uncharacterized protein</fullName>
    </submittedName>
</protein>
<accession>A0A9W7DMZ0</accession>
<comment type="caution">
    <text evidence="2">The sequence shown here is derived from an EMBL/GenBank/DDBJ whole genome shotgun (WGS) entry which is preliminary data.</text>
</comment>
<keyword evidence="1" id="KW-1133">Transmembrane helix</keyword>
<organism evidence="2 3">
    <name type="scientific">Triparma retinervis</name>
    <dbReference type="NCBI Taxonomy" id="2557542"/>
    <lineage>
        <taxon>Eukaryota</taxon>
        <taxon>Sar</taxon>
        <taxon>Stramenopiles</taxon>
        <taxon>Ochrophyta</taxon>
        <taxon>Bolidophyceae</taxon>
        <taxon>Parmales</taxon>
        <taxon>Triparmaceae</taxon>
        <taxon>Triparma</taxon>
    </lineage>
</organism>
<keyword evidence="3" id="KW-1185">Reference proteome</keyword>
<name>A0A9W7DMZ0_9STRA</name>
<proteinExistence type="predicted"/>
<reference evidence="2" key="1">
    <citation type="submission" date="2022-07" db="EMBL/GenBank/DDBJ databases">
        <title>Genome analysis of Parmales, a sister group of diatoms, reveals the evolutionary specialization of diatoms from phago-mixotrophs to photoautotrophs.</title>
        <authorList>
            <person name="Ban H."/>
            <person name="Sato S."/>
            <person name="Yoshikawa S."/>
            <person name="Kazumasa Y."/>
            <person name="Nakamura Y."/>
            <person name="Ichinomiya M."/>
            <person name="Saitoh K."/>
            <person name="Sato N."/>
            <person name="Blanc-Mathieu R."/>
            <person name="Endo H."/>
            <person name="Kuwata A."/>
            <person name="Ogata H."/>
        </authorList>
    </citation>
    <scope>NUCLEOTIDE SEQUENCE</scope>
</reference>
<evidence type="ECO:0000256" key="1">
    <source>
        <dbReference type="SAM" id="Phobius"/>
    </source>
</evidence>
<dbReference type="EMBL" id="BRXZ01000596">
    <property type="protein sequence ID" value="GMH48212.1"/>
    <property type="molecule type" value="Genomic_DNA"/>
</dbReference>